<dbReference type="GO" id="GO:0030170">
    <property type="term" value="F:pyridoxal phosphate binding"/>
    <property type="evidence" value="ECO:0007669"/>
    <property type="project" value="InterPro"/>
</dbReference>
<evidence type="ECO:0000313" key="13">
    <source>
        <dbReference type="Proteomes" id="UP000001542"/>
    </source>
</evidence>
<dbReference type="Proteomes" id="UP000001542">
    <property type="component" value="Unassembled WGS sequence"/>
</dbReference>
<dbReference type="GO" id="GO:0005783">
    <property type="term" value="C:endoplasmic reticulum"/>
    <property type="evidence" value="ECO:0000318"/>
    <property type="project" value="GO_Central"/>
</dbReference>
<feature type="domain" description="Aminotransferase class I/classII large" evidence="11">
    <location>
        <begin position="2"/>
        <end position="272"/>
    </location>
</feature>
<dbReference type="KEGG" id="tva:5465449"/>
<dbReference type="EC" id="2.3.1.50" evidence="5"/>
<keyword evidence="10" id="KW-0012">Acyltransferase</keyword>
<dbReference type="SUPFAM" id="SSF53383">
    <property type="entry name" value="PLP-dependent transferases"/>
    <property type="match status" value="1"/>
</dbReference>
<organism evidence="12 13">
    <name type="scientific">Trichomonas vaginalis (strain ATCC PRA-98 / G3)</name>
    <dbReference type="NCBI Taxonomy" id="412133"/>
    <lineage>
        <taxon>Eukaryota</taxon>
        <taxon>Metamonada</taxon>
        <taxon>Parabasalia</taxon>
        <taxon>Trichomonadida</taxon>
        <taxon>Trichomonadidae</taxon>
        <taxon>Trichomonas</taxon>
    </lineage>
</organism>
<comment type="pathway">
    <text evidence="2">Lipid metabolism; sphingolipid metabolism.</text>
</comment>
<accession>A2DIC3</accession>
<evidence type="ECO:0000256" key="9">
    <source>
        <dbReference type="ARBA" id="ARBA00023098"/>
    </source>
</evidence>
<sequence>MDAHLDVEEAIARWTGVEDSVNYCFPFATTTSVIQAFAHNTDVVFIDEYCWFAIKVGADLTRGKVVVFKHNDMGDLRDKIIKTKNSFERWEKCNRWVVAEGISTNDGTIVDLLSIIKLRHEFCLRIILDETNSFGALGKTGRGACEHFDIDRSEIEISIGSYGTALASLGGFTISTKELCAHQRLSSHAYIFSASPPPYVVICARRAVEIVEKDGAERIAKLRNNTALMYQELSDIKGLEVISDPISPIVHLKLGKELSLKEANIALQKVCDAALNDETAPTFVVKSKFVLNRDSNKERPTIKLYVSPIHSEEEIKSAAAAIKRAAEKILA</sequence>
<evidence type="ECO:0000256" key="5">
    <source>
        <dbReference type="ARBA" id="ARBA00013220"/>
    </source>
</evidence>
<dbReference type="InParanoid" id="A2DIC3"/>
<evidence type="ECO:0000256" key="6">
    <source>
        <dbReference type="ARBA" id="ARBA00022679"/>
    </source>
</evidence>
<gene>
    <name evidence="12" type="ORF">TVAG_130270</name>
</gene>
<evidence type="ECO:0000313" key="12">
    <source>
        <dbReference type="EMBL" id="EAY19919.1"/>
    </source>
</evidence>
<dbReference type="GO" id="GO:0046513">
    <property type="term" value="P:ceramide biosynthetic process"/>
    <property type="evidence" value="ECO:0000318"/>
    <property type="project" value="GO_Central"/>
</dbReference>
<dbReference type="InterPro" id="IPR015424">
    <property type="entry name" value="PyrdxlP-dep_Trfase"/>
</dbReference>
<evidence type="ECO:0000259" key="11">
    <source>
        <dbReference type="Pfam" id="PF00155"/>
    </source>
</evidence>
<dbReference type="OMA" id="ITIRHAI"/>
<comment type="pathway">
    <text evidence="3">Sphingolipid metabolism.</text>
</comment>
<dbReference type="Gene3D" id="3.90.1150.10">
    <property type="entry name" value="Aspartate Aminotransferase, domain 1"/>
    <property type="match status" value="1"/>
</dbReference>
<dbReference type="VEuPathDB" id="TrichDB:TVAG_130270"/>
<keyword evidence="6" id="KW-0808">Transferase</keyword>
<dbReference type="OrthoDB" id="3168162at2759"/>
<reference evidence="12" key="1">
    <citation type="submission" date="2006-10" db="EMBL/GenBank/DDBJ databases">
        <authorList>
            <person name="Amadeo P."/>
            <person name="Zhao Q."/>
            <person name="Wortman J."/>
            <person name="Fraser-Liggett C."/>
            <person name="Carlton J."/>
        </authorList>
    </citation>
    <scope>NUCLEOTIDE SEQUENCE</scope>
    <source>
        <strain evidence="12">G3</strain>
    </source>
</reference>
<dbReference type="GO" id="GO:0016020">
    <property type="term" value="C:membrane"/>
    <property type="evidence" value="ECO:0007669"/>
    <property type="project" value="GOC"/>
</dbReference>
<dbReference type="FunCoup" id="A2DIC3">
    <property type="interactions" value="719"/>
</dbReference>
<proteinExistence type="inferred from homology"/>
<dbReference type="InterPro" id="IPR015421">
    <property type="entry name" value="PyrdxlP-dep_Trfase_major"/>
</dbReference>
<dbReference type="SMR" id="A2DIC3"/>
<evidence type="ECO:0000256" key="10">
    <source>
        <dbReference type="ARBA" id="ARBA00023315"/>
    </source>
</evidence>
<dbReference type="GO" id="GO:0046512">
    <property type="term" value="P:sphingosine biosynthetic process"/>
    <property type="evidence" value="ECO:0000318"/>
    <property type="project" value="GO_Central"/>
</dbReference>
<evidence type="ECO:0000256" key="8">
    <source>
        <dbReference type="ARBA" id="ARBA00022919"/>
    </source>
</evidence>
<keyword evidence="13" id="KW-1185">Reference proteome</keyword>
<comment type="cofactor">
    <cofactor evidence="1">
        <name>pyridoxal 5'-phosphate</name>
        <dbReference type="ChEBI" id="CHEBI:597326"/>
    </cofactor>
</comment>
<dbReference type="STRING" id="5722.A2DIC3"/>
<dbReference type="InterPro" id="IPR050087">
    <property type="entry name" value="AON_synthase_class-II"/>
</dbReference>
<keyword evidence="9" id="KW-0443">Lipid metabolism</keyword>
<comment type="similarity">
    <text evidence="4">Belongs to the class-II pyridoxal-phosphate-dependent aminotransferase family.</text>
</comment>
<dbReference type="VEuPathDB" id="TrichDB:TVAGG3_0711660"/>
<keyword evidence="8" id="KW-0746">Sphingolipid metabolism</keyword>
<dbReference type="GO" id="GO:0004758">
    <property type="term" value="F:serine C-palmitoyltransferase activity"/>
    <property type="evidence" value="ECO:0000318"/>
    <property type="project" value="GO_Central"/>
</dbReference>
<protein>
    <recommendedName>
        <fullName evidence="5">serine C-palmitoyltransferase</fullName>
        <ecNumber evidence="5">2.3.1.50</ecNumber>
    </recommendedName>
</protein>
<evidence type="ECO:0000256" key="7">
    <source>
        <dbReference type="ARBA" id="ARBA00022898"/>
    </source>
</evidence>
<evidence type="ECO:0000256" key="4">
    <source>
        <dbReference type="ARBA" id="ARBA00008392"/>
    </source>
</evidence>
<dbReference type="InterPro" id="IPR015422">
    <property type="entry name" value="PyrdxlP-dep_Trfase_small"/>
</dbReference>
<evidence type="ECO:0000256" key="1">
    <source>
        <dbReference type="ARBA" id="ARBA00001933"/>
    </source>
</evidence>
<name>A2DIC3_TRIV3</name>
<keyword evidence="7" id="KW-0663">Pyridoxal phosphate</keyword>
<dbReference type="Pfam" id="PF00155">
    <property type="entry name" value="Aminotran_1_2"/>
    <property type="match status" value="1"/>
</dbReference>
<dbReference type="PANTHER" id="PTHR13693">
    <property type="entry name" value="CLASS II AMINOTRANSFERASE/8-AMINO-7-OXONONANOATE SYNTHASE"/>
    <property type="match status" value="1"/>
</dbReference>
<dbReference type="EMBL" id="DS113203">
    <property type="protein sequence ID" value="EAY19919.1"/>
    <property type="molecule type" value="Genomic_DNA"/>
</dbReference>
<dbReference type="AlphaFoldDB" id="A2DIC3"/>
<evidence type="ECO:0000256" key="3">
    <source>
        <dbReference type="ARBA" id="ARBA00004991"/>
    </source>
</evidence>
<dbReference type="Gene3D" id="3.40.640.10">
    <property type="entry name" value="Type I PLP-dependent aspartate aminotransferase-like (Major domain)"/>
    <property type="match status" value="1"/>
</dbReference>
<dbReference type="PANTHER" id="PTHR13693:SF2">
    <property type="entry name" value="SERINE PALMITOYLTRANSFERASE 1"/>
    <property type="match status" value="1"/>
</dbReference>
<dbReference type="eggNOG" id="KOG1358">
    <property type="taxonomic scope" value="Eukaryota"/>
</dbReference>
<reference evidence="12" key="2">
    <citation type="journal article" date="2007" name="Science">
        <title>Draft genome sequence of the sexually transmitted pathogen Trichomonas vaginalis.</title>
        <authorList>
            <person name="Carlton J.M."/>
            <person name="Hirt R.P."/>
            <person name="Silva J.C."/>
            <person name="Delcher A.L."/>
            <person name="Schatz M."/>
            <person name="Zhao Q."/>
            <person name="Wortman J.R."/>
            <person name="Bidwell S.L."/>
            <person name="Alsmark U.C.M."/>
            <person name="Besteiro S."/>
            <person name="Sicheritz-Ponten T."/>
            <person name="Noel C.J."/>
            <person name="Dacks J.B."/>
            <person name="Foster P.G."/>
            <person name="Simillion C."/>
            <person name="Van de Peer Y."/>
            <person name="Miranda-Saavedra D."/>
            <person name="Barton G.J."/>
            <person name="Westrop G.D."/>
            <person name="Mueller S."/>
            <person name="Dessi D."/>
            <person name="Fiori P.L."/>
            <person name="Ren Q."/>
            <person name="Paulsen I."/>
            <person name="Zhang H."/>
            <person name="Bastida-Corcuera F.D."/>
            <person name="Simoes-Barbosa A."/>
            <person name="Brown M.T."/>
            <person name="Hayes R.D."/>
            <person name="Mukherjee M."/>
            <person name="Okumura C.Y."/>
            <person name="Schneider R."/>
            <person name="Smith A.J."/>
            <person name="Vanacova S."/>
            <person name="Villalvazo M."/>
            <person name="Haas B.J."/>
            <person name="Pertea M."/>
            <person name="Feldblyum T.V."/>
            <person name="Utterback T.R."/>
            <person name="Shu C.L."/>
            <person name="Osoegawa K."/>
            <person name="de Jong P.J."/>
            <person name="Hrdy I."/>
            <person name="Horvathova L."/>
            <person name="Zubacova Z."/>
            <person name="Dolezal P."/>
            <person name="Malik S.B."/>
            <person name="Logsdon J.M. Jr."/>
            <person name="Henze K."/>
            <person name="Gupta A."/>
            <person name="Wang C.C."/>
            <person name="Dunne R.L."/>
            <person name="Upcroft J.A."/>
            <person name="Upcroft P."/>
            <person name="White O."/>
            <person name="Salzberg S.L."/>
            <person name="Tang P."/>
            <person name="Chiu C.-H."/>
            <person name="Lee Y.-S."/>
            <person name="Embley T.M."/>
            <person name="Coombs G.H."/>
            <person name="Mottram J.C."/>
            <person name="Tachezy J."/>
            <person name="Fraser-Liggett C.M."/>
            <person name="Johnson P.J."/>
        </authorList>
    </citation>
    <scope>NUCLEOTIDE SEQUENCE [LARGE SCALE GENOMIC DNA]</scope>
    <source>
        <strain evidence="12">G3</strain>
    </source>
</reference>
<evidence type="ECO:0000256" key="2">
    <source>
        <dbReference type="ARBA" id="ARBA00004760"/>
    </source>
</evidence>
<dbReference type="InterPro" id="IPR004839">
    <property type="entry name" value="Aminotransferase_I/II_large"/>
</dbReference>